<keyword evidence="1" id="KW-0863">Zinc-finger</keyword>
<dbReference type="SUPFAM" id="SSF57756">
    <property type="entry name" value="Retrovirus zinc finger-like domains"/>
    <property type="match status" value="1"/>
</dbReference>
<feature type="domain" description="CCHC-type" evidence="2">
    <location>
        <begin position="33"/>
        <end position="46"/>
    </location>
</feature>
<dbReference type="PROSITE" id="PS50158">
    <property type="entry name" value="ZF_CCHC"/>
    <property type="match status" value="1"/>
</dbReference>
<dbReference type="Proteomes" id="UP001472677">
    <property type="component" value="Unassembled WGS sequence"/>
</dbReference>
<evidence type="ECO:0000313" key="4">
    <source>
        <dbReference type="Proteomes" id="UP001472677"/>
    </source>
</evidence>
<dbReference type="InterPro" id="IPR036875">
    <property type="entry name" value="Znf_CCHC_sf"/>
</dbReference>
<dbReference type="Gene3D" id="4.10.60.10">
    <property type="entry name" value="Zinc finger, CCHC-type"/>
    <property type="match status" value="1"/>
</dbReference>
<sequence>GSIDGSVRAPLPSVCKHCGRQDFKVSFLLCKVCYKCKAPGHMVKDCSILDDVIPVQSQRLTHSQCGQSFARGHYDIWMFG</sequence>
<dbReference type="Pfam" id="PF00098">
    <property type="entry name" value="zf-CCHC"/>
    <property type="match status" value="1"/>
</dbReference>
<dbReference type="InterPro" id="IPR001878">
    <property type="entry name" value="Znf_CCHC"/>
</dbReference>
<accession>A0ABR1Z6M6</accession>
<organism evidence="3 4">
    <name type="scientific">Hibiscus sabdariffa</name>
    <name type="common">roselle</name>
    <dbReference type="NCBI Taxonomy" id="183260"/>
    <lineage>
        <taxon>Eukaryota</taxon>
        <taxon>Viridiplantae</taxon>
        <taxon>Streptophyta</taxon>
        <taxon>Embryophyta</taxon>
        <taxon>Tracheophyta</taxon>
        <taxon>Spermatophyta</taxon>
        <taxon>Magnoliopsida</taxon>
        <taxon>eudicotyledons</taxon>
        <taxon>Gunneridae</taxon>
        <taxon>Pentapetalae</taxon>
        <taxon>rosids</taxon>
        <taxon>malvids</taxon>
        <taxon>Malvales</taxon>
        <taxon>Malvaceae</taxon>
        <taxon>Malvoideae</taxon>
        <taxon>Hibiscus</taxon>
    </lineage>
</organism>
<proteinExistence type="predicted"/>
<dbReference type="EMBL" id="JBBPBM010002809">
    <property type="protein sequence ID" value="KAK8474586.1"/>
    <property type="molecule type" value="Genomic_DNA"/>
</dbReference>
<name>A0ABR1Z6M6_9ROSI</name>
<evidence type="ECO:0000313" key="3">
    <source>
        <dbReference type="EMBL" id="KAK8474586.1"/>
    </source>
</evidence>
<feature type="non-terminal residue" evidence="3">
    <location>
        <position position="1"/>
    </location>
</feature>
<gene>
    <name evidence="3" type="ORF">V6N12_019906</name>
</gene>
<keyword evidence="1" id="KW-0862">Zinc</keyword>
<protein>
    <recommendedName>
        <fullName evidence="2">CCHC-type domain-containing protein</fullName>
    </recommendedName>
</protein>
<comment type="caution">
    <text evidence="3">The sequence shown here is derived from an EMBL/GenBank/DDBJ whole genome shotgun (WGS) entry which is preliminary data.</text>
</comment>
<evidence type="ECO:0000259" key="2">
    <source>
        <dbReference type="PROSITE" id="PS50158"/>
    </source>
</evidence>
<keyword evidence="1" id="KW-0479">Metal-binding</keyword>
<dbReference type="SMART" id="SM00343">
    <property type="entry name" value="ZnF_C2HC"/>
    <property type="match status" value="1"/>
</dbReference>
<reference evidence="3 4" key="1">
    <citation type="journal article" date="2024" name="G3 (Bethesda)">
        <title>Genome assembly of Hibiscus sabdariffa L. provides insights into metabolisms of medicinal natural products.</title>
        <authorList>
            <person name="Kim T."/>
        </authorList>
    </citation>
    <scope>NUCLEOTIDE SEQUENCE [LARGE SCALE GENOMIC DNA]</scope>
    <source>
        <strain evidence="3">TK-2024</strain>
        <tissue evidence="3">Old leaves</tissue>
    </source>
</reference>
<evidence type="ECO:0000256" key="1">
    <source>
        <dbReference type="PROSITE-ProRule" id="PRU00047"/>
    </source>
</evidence>
<keyword evidence="4" id="KW-1185">Reference proteome</keyword>